<dbReference type="EMBL" id="HBGJ01041616">
    <property type="protein sequence ID" value="CAD9267741.1"/>
    <property type="molecule type" value="Transcribed_RNA"/>
</dbReference>
<proteinExistence type="predicted"/>
<feature type="compositionally biased region" description="Polar residues" evidence="2">
    <location>
        <begin position="361"/>
        <end position="377"/>
    </location>
</feature>
<dbReference type="AlphaFoldDB" id="A0A7S1UGT9"/>
<name>A0A7S1UGT9_9STRA</name>
<feature type="compositionally biased region" description="Polar residues" evidence="2">
    <location>
        <begin position="314"/>
        <end position="323"/>
    </location>
</feature>
<keyword evidence="1" id="KW-0175">Coiled coil</keyword>
<reference evidence="3" key="1">
    <citation type="submission" date="2021-01" db="EMBL/GenBank/DDBJ databases">
        <authorList>
            <person name="Corre E."/>
            <person name="Pelletier E."/>
            <person name="Niang G."/>
            <person name="Scheremetjew M."/>
            <person name="Finn R."/>
            <person name="Kale V."/>
            <person name="Holt S."/>
            <person name="Cochrane G."/>
            <person name="Meng A."/>
            <person name="Brown T."/>
            <person name="Cohen L."/>
        </authorList>
    </citation>
    <scope>NUCLEOTIDE SEQUENCE</scope>
    <source>
        <strain evidence="3">CCMP2877</strain>
    </source>
</reference>
<evidence type="ECO:0000256" key="1">
    <source>
        <dbReference type="SAM" id="Coils"/>
    </source>
</evidence>
<evidence type="ECO:0000313" key="3">
    <source>
        <dbReference type="EMBL" id="CAD9267741.1"/>
    </source>
</evidence>
<feature type="compositionally biased region" description="Basic and acidic residues" evidence="2">
    <location>
        <begin position="326"/>
        <end position="341"/>
    </location>
</feature>
<gene>
    <name evidence="3" type="ORF">PPAR1163_LOCUS26171</name>
</gene>
<sequence>MTLSPTLSLALTLTPSLIPRSALGAAQRPTRESIYAQYGWVYQPCLKALSPLLAFAAAQLLEDACTVSLLHQQTARANAELAQRVRRLQREAKDLKHSNAAYRKELVHFEADEKAMMADLNAHAVALASAGAVPAKPERDDERIALYEQELTEAADLTMRQNALIESMKLYADELVADRDAGHAALTQHREAIQRGRGVLANRCLSFLELWMGHLELSSASAPIDAGQADFDNSGLQRALAALREQLIRDGGLDDFEEIVGVVCEVMTLAVTVVTAMSFDKGDGAFPSPRASIAFPSPRASVSSEALFPEDISESTPFRNNSVDLGEQRPADTSVTHRDSLPTEQPKPKGVKGSGGLLNESFGTEESLVQNLSANGV</sequence>
<evidence type="ECO:0000256" key="2">
    <source>
        <dbReference type="SAM" id="MobiDB-lite"/>
    </source>
</evidence>
<accession>A0A7S1UGT9</accession>
<feature type="region of interest" description="Disordered" evidence="2">
    <location>
        <begin position="306"/>
        <end position="377"/>
    </location>
</feature>
<feature type="coiled-coil region" evidence="1">
    <location>
        <begin position="71"/>
        <end position="105"/>
    </location>
</feature>
<protein>
    <submittedName>
        <fullName evidence="3">Uncharacterized protein</fullName>
    </submittedName>
</protein>
<organism evidence="3">
    <name type="scientific">Phaeomonas parva</name>
    <dbReference type="NCBI Taxonomy" id="124430"/>
    <lineage>
        <taxon>Eukaryota</taxon>
        <taxon>Sar</taxon>
        <taxon>Stramenopiles</taxon>
        <taxon>Ochrophyta</taxon>
        <taxon>Pinguiophyceae</taxon>
        <taxon>Pinguiochrysidales</taxon>
        <taxon>Pinguiochrysidaceae</taxon>
        <taxon>Phaeomonas</taxon>
    </lineage>
</organism>